<dbReference type="GO" id="GO:0016791">
    <property type="term" value="F:phosphatase activity"/>
    <property type="evidence" value="ECO:0000318"/>
    <property type="project" value="GO_Central"/>
</dbReference>
<dbReference type="Pfam" id="PF00300">
    <property type="entry name" value="His_Phos_1"/>
    <property type="match status" value="2"/>
</dbReference>
<evidence type="ECO:0000256" key="1">
    <source>
        <dbReference type="ARBA" id="ARBA00038362"/>
    </source>
</evidence>
<dbReference type="Proteomes" id="UP000244005">
    <property type="component" value="Unassembled WGS sequence"/>
</dbReference>
<organism evidence="3 4">
    <name type="scientific">Marchantia polymorpha</name>
    <name type="common">Common liverwort</name>
    <name type="synonym">Marchantia aquatica</name>
    <dbReference type="NCBI Taxonomy" id="3197"/>
    <lineage>
        <taxon>Eukaryota</taxon>
        <taxon>Viridiplantae</taxon>
        <taxon>Streptophyta</taxon>
        <taxon>Embryophyta</taxon>
        <taxon>Marchantiophyta</taxon>
        <taxon>Marchantiopsida</taxon>
        <taxon>Marchantiidae</taxon>
        <taxon>Marchantiales</taxon>
        <taxon>Marchantiaceae</taxon>
        <taxon>Marchantia</taxon>
    </lineage>
</organism>
<accession>A0A2R6XT01</accession>
<sequence length="350" mass="38342">MQASACFQSRLPIAPQRFGPAVLSSPHPLLWASAPSVDCSLSRRTGGAIFSSRGARRKHSPVRCVGQEDIEMTAEVSEAAAYPLRRCKTIHLVRHGQGFHNVAGESDFKAYLSPDYFDASLTAKGWQQVTALRNHVRSVGIADSLQLVVVSPLTRTMQTAVGIFGGEDIVNGADAGPALMVDGVGMEKHKAIASSGAPPFVAVEWCREHMGLHPCDQRQTITTYRSLFPAIDFSDVEEDEDVLWSPTERETKEQLFGRTKKFVEWLLKRKETDIAVVSHSSFLRHLMATFGDGCSAQVKSELHNYFANCEMRSIVLVDRRAEEEFKGATTDFPGGIPAGSDAPSDTCEDN</sequence>
<protein>
    <recommendedName>
        <fullName evidence="5">Phosphoglycerate mutase-like protein</fullName>
    </recommendedName>
</protein>
<name>A0A2R6XT01_MARPO</name>
<dbReference type="GO" id="GO:0005737">
    <property type="term" value="C:cytoplasm"/>
    <property type="evidence" value="ECO:0000318"/>
    <property type="project" value="GO_Central"/>
</dbReference>
<dbReference type="Gramene" id="Mp7g10690.1">
    <property type="protein sequence ID" value="Mp7g10690.1.cds"/>
    <property type="gene ID" value="Mp7g10690"/>
</dbReference>
<dbReference type="AlphaFoldDB" id="A0A2R6XT01"/>
<dbReference type="InterPro" id="IPR029033">
    <property type="entry name" value="His_PPase_superfam"/>
</dbReference>
<evidence type="ECO:0000313" key="3">
    <source>
        <dbReference type="EMBL" id="PTQ49186.1"/>
    </source>
</evidence>
<dbReference type="OrthoDB" id="496981at2759"/>
<dbReference type="InterPro" id="IPR013078">
    <property type="entry name" value="His_Pase_superF_clade-1"/>
</dbReference>
<evidence type="ECO:0008006" key="5">
    <source>
        <dbReference type="Google" id="ProtNLM"/>
    </source>
</evidence>
<dbReference type="SMART" id="SM00855">
    <property type="entry name" value="PGAM"/>
    <property type="match status" value="1"/>
</dbReference>
<evidence type="ECO:0000256" key="2">
    <source>
        <dbReference type="SAM" id="MobiDB-lite"/>
    </source>
</evidence>
<gene>
    <name evidence="3" type="ORF">MARPO_0003s0085</name>
</gene>
<dbReference type="PANTHER" id="PTHR48100:SF1">
    <property type="entry name" value="HISTIDINE PHOSPHATASE FAMILY PROTEIN-RELATED"/>
    <property type="match status" value="1"/>
</dbReference>
<reference evidence="4" key="1">
    <citation type="journal article" date="2017" name="Cell">
        <title>Insights into land plant evolution garnered from the Marchantia polymorpha genome.</title>
        <authorList>
            <person name="Bowman J.L."/>
            <person name="Kohchi T."/>
            <person name="Yamato K.T."/>
            <person name="Jenkins J."/>
            <person name="Shu S."/>
            <person name="Ishizaki K."/>
            <person name="Yamaoka S."/>
            <person name="Nishihama R."/>
            <person name="Nakamura Y."/>
            <person name="Berger F."/>
            <person name="Adam C."/>
            <person name="Aki S.S."/>
            <person name="Althoff F."/>
            <person name="Araki T."/>
            <person name="Arteaga-Vazquez M.A."/>
            <person name="Balasubrmanian S."/>
            <person name="Barry K."/>
            <person name="Bauer D."/>
            <person name="Boehm C.R."/>
            <person name="Briginshaw L."/>
            <person name="Caballero-Perez J."/>
            <person name="Catarino B."/>
            <person name="Chen F."/>
            <person name="Chiyoda S."/>
            <person name="Chovatia M."/>
            <person name="Davies K.M."/>
            <person name="Delmans M."/>
            <person name="Demura T."/>
            <person name="Dierschke T."/>
            <person name="Dolan L."/>
            <person name="Dorantes-Acosta A.E."/>
            <person name="Eklund D.M."/>
            <person name="Florent S.N."/>
            <person name="Flores-Sandoval E."/>
            <person name="Fujiyama A."/>
            <person name="Fukuzawa H."/>
            <person name="Galik B."/>
            <person name="Grimanelli D."/>
            <person name="Grimwood J."/>
            <person name="Grossniklaus U."/>
            <person name="Hamada T."/>
            <person name="Haseloff J."/>
            <person name="Hetherington A.J."/>
            <person name="Higo A."/>
            <person name="Hirakawa Y."/>
            <person name="Hundley H.N."/>
            <person name="Ikeda Y."/>
            <person name="Inoue K."/>
            <person name="Inoue S.I."/>
            <person name="Ishida S."/>
            <person name="Jia Q."/>
            <person name="Kakita M."/>
            <person name="Kanazawa T."/>
            <person name="Kawai Y."/>
            <person name="Kawashima T."/>
            <person name="Kennedy M."/>
            <person name="Kinose K."/>
            <person name="Kinoshita T."/>
            <person name="Kohara Y."/>
            <person name="Koide E."/>
            <person name="Komatsu K."/>
            <person name="Kopischke S."/>
            <person name="Kubo M."/>
            <person name="Kyozuka J."/>
            <person name="Lagercrantz U."/>
            <person name="Lin S.S."/>
            <person name="Lindquist E."/>
            <person name="Lipzen A.M."/>
            <person name="Lu C.W."/>
            <person name="De Luna E."/>
            <person name="Martienssen R.A."/>
            <person name="Minamino N."/>
            <person name="Mizutani M."/>
            <person name="Mizutani M."/>
            <person name="Mochizuki N."/>
            <person name="Monte I."/>
            <person name="Mosher R."/>
            <person name="Nagasaki H."/>
            <person name="Nakagami H."/>
            <person name="Naramoto S."/>
            <person name="Nishitani K."/>
            <person name="Ohtani M."/>
            <person name="Okamoto T."/>
            <person name="Okumura M."/>
            <person name="Phillips J."/>
            <person name="Pollak B."/>
            <person name="Reinders A."/>
            <person name="Rovekamp M."/>
            <person name="Sano R."/>
            <person name="Sawa S."/>
            <person name="Schmid M.W."/>
            <person name="Shirakawa M."/>
            <person name="Solano R."/>
            <person name="Spunde A."/>
            <person name="Suetsugu N."/>
            <person name="Sugano S."/>
            <person name="Sugiyama A."/>
            <person name="Sun R."/>
            <person name="Suzuki Y."/>
            <person name="Takenaka M."/>
            <person name="Takezawa D."/>
            <person name="Tomogane H."/>
            <person name="Tsuzuki M."/>
            <person name="Ueda T."/>
            <person name="Umeda M."/>
            <person name="Ward J.M."/>
            <person name="Watanabe Y."/>
            <person name="Yazaki K."/>
            <person name="Yokoyama R."/>
            <person name="Yoshitake Y."/>
            <person name="Yotsui I."/>
            <person name="Zachgo S."/>
            <person name="Schmutz J."/>
        </authorList>
    </citation>
    <scope>NUCLEOTIDE SEQUENCE [LARGE SCALE GENOMIC DNA]</scope>
    <source>
        <strain evidence="4">Tak-1</strain>
    </source>
</reference>
<dbReference type="Gene3D" id="3.40.50.1240">
    <property type="entry name" value="Phosphoglycerate mutase-like"/>
    <property type="match status" value="1"/>
</dbReference>
<comment type="similarity">
    <text evidence="1">Belongs to the phosphoglycerate mutase family.</text>
</comment>
<dbReference type="EMBL" id="KZ772675">
    <property type="protein sequence ID" value="PTQ49186.1"/>
    <property type="molecule type" value="Genomic_DNA"/>
</dbReference>
<dbReference type="InterPro" id="IPR050275">
    <property type="entry name" value="PGM_Phosphatase"/>
</dbReference>
<evidence type="ECO:0000313" key="4">
    <source>
        <dbReference type="Proteomes" id="UP000244005"/>
    </source>
</evidence>
<dbReference type="SUPFAM" id="SSF53254">
    <property type="entry name" value="Phosphoglycerate mutase-like"/>
    <property type="match status" value="1"/>
</dbReference>
<proteinExistence type="inferred from homology"/>
<dbReference type="PANTHER" id="PTHR48100">
    <property type="entry name" value="BROAD-SPECIFICITY PHOSPHATASE YOR283W-RELATED"/>
    <property type="match status" value="1"/>
</dbReference>
<dbReference type="CDD" id="cd07067">
    <property type="entry name" value="HP_PGM_like"/>
    <property type="match status" value="1"/>
</dbReference>
<feature type="region of interest" description="Disordered" evidence="2">
    <location>
        <begin position="327"/>
        <end position="350"/>
    </location>
</feature>
<keyword evidence="4" id="KW-1185">Reference proteome</keyword>